<evidence type="ECO:0000256" key="2">
    <source>
        <dbReference type="SAM" id="SignalP"/>
    </source>
</evidence>
<evidence type="ECO:0000313" key="4">
    <source>
        <dbReference type="Proteomes" id="UP001160301"/>
    </source>
</evidence>
<name>A0ABT6P5Q6_9BACT</name>
<keyword evidence="4" id="KW-1185">Reference proteome</keyword>
<dbReference type="Proteomes" id="UP001160301">
    <property type="component" value="Unassembled WGS sequence"/>
</dbReference>
<protein>
    <recommendedName>
        <fullName evidence="5">Secreted protein</fullName>
    </recommendedName>
</protein>
<feature type="chain" id="PRO_5046744287" description="Secreted protein" evidence="2">
    <location>
        <begin position="28"/>
        <end position="357"/>
    </location>
</feature>
<gene>
    <name evidence="3" type="ORF">QHF89_40690</name>
</gene>
<proteinExistence type="predicted"/>
<accession>A0ABT6P5Q6</accession>
<sequence>MRSSSCTFSSAMRARVFPLLASFVLLACGQGRNPSHATTVRGSEVVLSAERDAGAPDTSTSETSPVAEENPPEPRGSRECPAAAAAPEPSWKSIRFELVPRQPEDDDTSPVPWEVQVAGGDEEVFPAVNHEGTILVERFSDMESFREAVHDSVGFFSVVTGKLIGLYMLSSDLGESSPSPAAITKERKRLKRDLAAAHHLLDKSTWKRVSSGRKPDGPCPGTPFTKLDRERDERDGFRWPRVTRFDREGLDFEYQPFQEEEGVKVEEKIIVRALQADGTIHTVALPHNLVPPGKTTWMADTSGTCGWSEGFYGFGSRELGVFFVYGDENFGGDSCGAELAGKRMSVIRLPPALRTSR</sequence>
<comment type="caution">
    <text evidence="3">The sequence shown here is derived from an EMBL/GenBank/DDBJ whole genome shotgun (WGS) entry which is preliminary data.</text>
</comment>
<feature type="region of interest" description="Disordered" evidence="1">
    <location>
        <begin position="206"/>
        <end position="230"/>
    </location>
</feature>
<reference evidence="3 4" key="1">
    <citation type="submission" date="2023-04" db="EMBL/GenBank/DDBJ databases">
        <title>The genome sequence of Polyangium sorediatum DSM14670.</title>
        <authorList>
            <person name="Zhang X."/>
        </authorList>
    </citation>
    <scope>NUCLEOTIDE SEQUENCE [LARGE SCALE GENOMIC DNA]</scope>
    <source>
        <strain evidence="3 4">DSM 14670</strain>
    </source>
</reference>
<dbReference type="PROSITE" id="PS51257">
    <property type="entry name" value="PROKAR_LIPOPROTEIN"/>
    <property type="match status" value="1"/>
</dbReference>
<feature type="region of interest" description="Disordered" evidence="1">
    <location>
        <begin position="33"/>
        <end position="88"/>
    </location>
</feature>
<evidence type="ECO:0000313" key="3">
    <source>
        <dbReference type="EMBL" id="MDI1435893.1"/>
    </source>
</evidence>
<evidence type="ECO:0000256" key="1">
    <source>
        <dbReference type="SAM" id="MobiDB-lite"/>
    </source>
</evidence>
<feature type="signal peptide" evidence="2">
    <location>
        <begin position="1"/>
        <end position="27"/>
    </location>
</feature>
<evidence type="ECO:0008006" key="5">
    <source>
        <dbReference type="Google" id="ProtNLM"/>
    </source>
</evidence>
<dbReference type="EMBL" id="JARZHI010000068">
    <property type="protein sequence ID" value="MDI1435893.1"/>
    <property type="molecule type" value="Genomic_DNA"/>
</dbReference>
<organism evidence="3 4">
    <name type="scientific">Polyangium sorediatum</name>
    <dbReference type="NCBI Taxonomy" id="889274"/>
    <lineage>
        <taxon>Bacteria</taxon>
        <taxon>Pseudomonadati</taxon>
        <taxon>Myxococcota</taxon>
        <taxon>Polyangia</taxon>
        <taxon>Polyangiales</taxon>
        <taxon>Polyangiaceae</taxon>
        <taxon>Polyangium</taxon>
    </lineage>
</organism>
<keyword evidence="2" id="KW-0732">Signal</keyword>